<reference evidence="1" key="1">
    <citation type="journal article" date="2015" name="Nature">
        <title>Complex archaea that bridge the gap between prokaryotes and eukaryotes.</title>
        <authorList>
            <person name="Spang A."/>
            <person name="Saw J.H."/>
            <person name="Jorgensen S.L."/>
            <person name="Zaremba-Niedzwiedzka K."/>
            <person name="Martijn J."/>
            <person name="Lind A.E."/>
            <person name="van Eijk R."/>
            <person name="Schleper C."/>
            <person name="Guy L."/>
            <person name="Ettema T.J."/>
        </authorList>
    </citation>
    <scope>NUCLEOTIDE SEQUENCE</scope>
</reference>
<dbReference type="AlphaFoldDB" id="A0A0F9JKM9"/>
<gene>
    <name evidence="1" type="ORF">LCGC14_1745790</name>
</gene>
<comment type="caution">
    <text evidence="1">The sequence shown here is derived from an EMBL/GenBank/DDBJ whole genome shotgun (WGS) entry which is preliminary data.</text>
</comment>
<sequence>MDTEMKLFDEIVQMYAKCDQPCDAIDIGITLSK</sequence>
<evidence type="ECO:0000313" key="1">
    <source>
        <dbReference type="EMBL" id="KKM06261.1"/>
    </source>
</evidence>
<accession>A0A0F9JKM9</accession>
<name>A0A0F9JKM9_9ZZZZ</name>
<feature type="non-terminal residue" evidence="1">
    <location>
        <position position="33"/>
    </location>
</feature>
<protein>
    <submittedName>
        <fullName evidence="1">Uncharacterized protein</fullName>
    </submittedName>
</protein>
<organism evidence="1">
    <name type="scientific">marine sediment metagenome</name>
    <dbReference type="NCBI Taxonomy" id="412755"/>
    <lineage>
        <taxon>unclassified sequences</taxon>
        <taxon>metagenomes</taxon>
        <taxon>ecological metagenomes</taxon>
    </lineage>
</organism>
<dbReference type="EMBL" id="LAZR01016037">
    <property type="protein sequence ID" value="KKM06261.1"/>
    <property type="molecule type" value="Genomic_DNA"/>
</dbReference>
<proteinExistence type="predicted"/>